<protein>
    <submittedName>
        <fullName evidence="1">Biliverdin-producing heme oxygenase</fullName>
    </submittedName>
</protein>
<accession>A0A7M3SWN8</accession>
<comment type="caution">
    <text evidence="1">The sequence shown here is derived from an EMBL/GenBank/DDBJ whole genome shotgun (WGS) entry which is preliminary data.</text>
</comment>
<name>A0A7M3SWN8_9FLAO</name>
<organism evidence="1 2">
    <name type="scientific">Christiangramia aestuarii</name>
    <dbReference type="NCBI Taxonomy" id="1028746"/>
    <lineage>
        <taxon>Bacteria</taxon>
        <taxon>Pseudomonadati</taxon>
        <taxon>Bacteroidota</taxon>
        <taxon>Flavobacteriia</taxon>
        <taxon>Flavobacteriales</taxon>
        <taxon>Flavobacteriaceae</taxon>
        <taxon>Christiangramia</taxon>
    </lineage>
</organism>
<dbReference type="EMBL" id="VJVW01000001">
    <property type="protein sequence ID" value="MUP41019.1"/>
    <property type="molecule type" value="Genomic_DNA"/>
</dbReference>
<keyword evidence="2" id="KW-1185">Reference proteome</keyword>
<dbReference type="CDD" id="cd19166">
    <property type="entry name" value="HemeO-bac"/>
    <property type="match status" value="1"/>
</dbReference>
<dbReference type="Gene3D" id="1.20.910.10">
    <property type="entry name" value="Heme oxygenase-like"/>
    <property type="match status" value="1"/>
</dbReference>
<proteinExistence type="predicted"/>
<dbReference type="InterPro" id="IPR016053">
    <property type="entry name" value="Haem_Oase-like"/>
</dbReference>
<dbReference type="SUPFAM" id="SSF48613">
    <property type="entry name" value="Heme oxygenase-like"/>
    <property type="match status" value="1"/>
</dbReference>
<dbReference type="AlphaFoldDB" id="A0A7M3SWN8"/>
<evidence type="ECO:0000313" key="2">
    <source>
        <dbReference type="Proteomes" id="UP000460416"/>
    </source>
</evidence>
<dbReference type="Pfam" id="PF01126">
    <property type="entry name" value="Heme_oxygenase"/>
    <property type="match status" value="2"/>
</dbReference>
<dbReference type="InterPro" id="IPR016084">
    <property type="entry name" value="Haem_Oase-like_multi-hlx"/>
</dbReference>
<gene>
    <name evidence="1" type="ORF">FLP08_00390</name>
</gene>
<sequence length="184" mass="20613">MKILTRLREETAELHKALEGENLANKIMDHSISREEYRNLLFQNYIAYKKAETEIAKYLPVKTEKTAKLSTDLEVLGVKDQGPVLDFSCNNEAEAIGAAYVIEGSAMGGLLIGKEIKDCDSLTGLPDQVFFSGTRDSMKGWNEYLKFLRSREFTDAEIDAAASKAKETFLLFERAFQVELSGTV</sequence>
<dbReference type="OrthoDB" id="114943at2"/>
<dbReference type="GO" id="GO:0004392">
    <property type="term" value="F:heme oxygenase (decyclizing) activity"/>
    <property type="evidence" value="ECO:0007669"/>
    <property type="project" value="InterPro"/>
</dbReference>
<evidence type="ECO:0000313" key="1">
    <source>
        <dbReference type="EMBL" id="MUP41019.1"/>
    </source>
</evidence>
<dbReference type="Proteomes" id="UP000460416">
    <property type="component" value="Unassembled WGS sequence"/>
</dbReference>
<reference evidence="1 2" key="1">
    <citation type="submission" date="2019-07" db="EMBL/GenBank/DDBJ databases">
        <title>Gramella aestuarii sp. nov., isolated from a tidal flat, and emended description of Gramella echinicola.</title>
        <authorList>
            <person name="Liu L."/>
        </authorList>
    </citation>
    <scope>NUCLEOTIDE SEQUENCE [LARGE SCALE GENOMIC DNA]</scope>
    <source>
        <strain evidence="1 2">BS12</strain>
    </source>
</reference>
<dbReference type="GO" id="GO:0006788">
    <property type="term" value="P:heme oxidation"/>
    <property type="evidence" value="ECO:0007669"/>
    <property type="project" value="InterPro"/>
</dbReference>